<protein>
    <recommendedName>
        <fullName evidence="12">Porin domain-containing protein</fullName>
    </recommendedName>
</protein>
<comment type="subcellular location">
    <subcellularLocation>
        <location evidence="1">Cell outer membrane</location>
        <topology evidence="1">Multi-pass membrane protein</topology>
    </subcellularLocation>
</comment>
<keyword evidence="9" id="KW-0472">Membrane</keyword>
<organism evidence="13 14">
    <name type="scientific">Tistrella mobilis</name>
    <dbReference type="NCBI Taxonomy" id="171437"/>
    <lineage>
        <taxon>Bacteria</taxon>
        <taxon>Pseudomonadati</taxon>
        <taxon>Pseudomonadota</taxon>
        <taxon>Alphaproteobacteria</taxon>
        <taxon>Geminicoccales</taxon>
        <taxon>Geminicoccaceae</taxon>
        <taxon>Tistrella</taxon>
    </lineage>
</organism>
<dbReference type="Proteomes" id="UP000075787">
    <property type="component" value="Unassembled WGS sequence"/>
</dbReference>
<keyword evidence="3" id="KW-0813">Transport</keyword>
<proteinExistence type="predicted"/>
<dbReference type="EMBL" id="LPZR01000027">
    <property type="protein sequence ID" value="KYO57341.1"/>
    <property type="molecule type" value="Genomic_DNA"/>
</dbReference>
<evidence type="ECO:0000256" key="9">
    <source>
        <dbReference type="ARBA" id="ARBA00023136"/>
    </source>
</evidence>
<evidence type="ECO:0000313" key="13">
    <source>
        <dbReference type="EMBL" id="KYO57341.1"/>
    </source>
</evidence>
<keyword evidence="10" id="KW-0998">Cell outer membrane</keyword>
<accession>A0A162LVH6</accession>
<feature type="signal peptide" evidence="11">
    <location>
        <begin position="1"/>
        <end position="24"/>
    </location>
</feature>
<dbReference type="AlphaFoldDB" id="A0A162LVH6"/>
<keyword evidence="8" id="KW-0626">Porin</keyword>
<evidence type="ECO:0000256" key="11">
    <source>
        <dbReference type="SAM" id="SignalP"/>
    </source>
</evidence>
<evidence type="ECO:0000313" key="14">
    <source>
        <dbReference type="Proteomes" id="UP000075787"/>
    </source>
</evidence>
<dbReference type="GeneID" id="97244210"/>
<dbReference type="InterPro" id="IPR023614">
    <property type="entry name" value="Porin_dom_sf"/>
</dbReference>
<comment type="subunit">
    <text evidence="2">Homotrimer.</text>
</comment>
<evidence type="ECO:0000256" key="8">
    <source>
        <dbReference type="ARBA" id="ARBA00023114"/>
    </source>
</evidence>
<evidence type="ECO:0000256" key="6">
    <source>
        <dbReference type="ARBA" id="ARBA00022729"/>
    </source>
</evidence>
<dbReference type="GO" id="GO:0046930">
    <property type="term" value="C:pore complex"/>
    <property type="evidence" value="ECO:0007669"/>
    <property type="project" value="UniProtKB-KW"/>
</dbReference>
<evidence type="ECO:0000256" key="4">
    <source>
        <dbReference type="ARBA" id="ARBA00022452"/>
    </source>
</evidence>
<evidence type="ECO:0000256" key="1">
    <source>
        <dbReference type="ARBA" id="ARBA00004571"/>
    </source>
</evidence>
<evidence type="ECO:0000256" key="3">
    <source>
        <dbReference type="ARBA" id="ARBA00022448"/>
    </source>
</evidence>
<evidence type="ECO:0000256" key="10">
    <source>
        <dbReference type="ARBA" id="ARBA00023237"/>
    </source>
</evidence>
<dbReference type="GO" id="GO:0015288">
    <property type="term" value="F:porin activity"/>
    <property type="evidence" value="ECO:0007669"/>
    <property type="project" value="UniProtKB-KW"/>
</dbReference>
<feature type="domain" description="Porin" evidence="12">
    <location>
        <begin position="12"/>
        <end position="338"/>
    </location>
</feature>
<evidence type="ECO:0000256" key="2">
    <source>
        <dbReference type="ARBA" id="ARBA00011233"/>
    </source>
</evidence>
<comment type="caution">
    <text evidence="13">The sequence shown here is derived from an EMBL/GenBank/DDBJ whole genome shotgun (WGS) entry which is preliminary data.</text>
</comment>
<dbReference type="InterPro" id="IPR033900">
    <property type="entry name" value="Gram_neg_porin_domain"/>
</dbReference>
<dbReference type="Pfam" id="PF13609">
    <property type="entry name" value="Porin_4"/>
    <property type="match status" value="1"/>
</dbReference>
<evidence type="ECO:0000256" key="5">
    <source>
        <dbReference type="ARBA" id="ARBA00022692"/>
    </source>
</evidence>
<dbReference type="PANTHER" id="PTHR34501:SF9">
    <property type="entry name" value="MAJOR OUTER MEMBRANE PROTEIN P.IA"/>
    <property type="match status" value="1"/>
</dbReference>
<dbReference type="SUPFAM" id="SSF56935">
    <property type="entry name" value="Porins"/>
    <property type="match status" value="1"/>
</dbReference>
<dbReference type="PANTHER" id="PTHR34501">
    <property type="entry name" value="PROTEIN YDDL-RELATED"/>
    <property type="match status" value="1"/>
</dbReference>
<dbReference type="Gene3D" id="2.40.160.10">
    <property type="entry name" value="Porin"/>
    <property type="match status" value="1"/>
</dbReference>
<dbReference type="OrthoDB" id="6758483at2"/>
<keyword evidence="5" id="KW-0812">Transmembrane</keyword>
<feature type="chain" id="PRO_5007837147" description="Porin domain-containing protein" evidence="11">
    <location>
        <begin position="25"/>
        <end position="359"/>
    </location>
</feature>
<dbReference type="GO" id="GO:0006811">
    <property type="term" value="P:monoatomic ion transport"/>
    <property type="evidence" value="ECO:0007669"/>
    <property type="project" value="UniProtKB-KW"/>
</dbReference>
<dbReference type="InterPro" id="IPR050298">
    <property type="entry name" value="Gram-neg_bact_OMP"/>
</dbReference>
<reference evidence="13 14" key="1">
    <citation type="submission" date="2015-12" db="EMBL/GenBank/DDBJ databases">
        <title>Genome sequence of Tistrella mobilis MCCC 1A02139.</title>
        <authorList>
            <person name="Lu L."/>
            <person name="Lai Q."/>
            <person name="Shao Z."/>
            <person name="Qian P."/>
        </authorList>
    </citation>
    <scope>NUCLEOTIDE SEQUENCE [LARGE SCALE GENOMIC DNA]</scope>
    <source>
        <strain evidence="13 14">MCCC 1A02139</strain>
    </source>
</reference>
<dbReference type="GO" id="GO:0009279">
    <property type="term" value="C:cell outer membrane"/>
    <property type="evidence" value="ECO:0007669"/>
    <property type="project" value="UniProtKB-SubCell"/>
</dbReference>
<name>A0A162LVH6_9PROT</name>
<evidence type="ECO:0000256" key="7">
    <source>
        <dbReference type="ARBA" id="ARBA00023065"/>
    </source>
</evidence>
<sequence>MKKILLGSTAIVAAAAAFAAPASAAEKIKLGLGGYYQSVFVLIDEDVADTRTDSMKQEGEIHFLGETTLDNGVTVGVNVQLEGYTTGDQIDEHFVYFEGGFGRVQLGAADSAAYLMHYSAPTAIAGHGVDSPNFFHASQPGTNVLASNYTFLNTTGDANKLTYFTPRFSGFQLGLSYTPSLAAGTGGSSNAYGNLPDNTPGQQEKIVEIGANYVNSFGGIDVAFAVGYLTGQQEVDAAGFDDQEAFTVGAQLGYAGFTFGGGYQKNNMGLQLEDDMEQWNVGLTYGFGPYTVGAGYGYGSQTSGAGVKDELSTLEIGGTYEMGPGVSLMAGYFRYDFDSDLAANRNTSDAFMVGTSLEF</sequence>
<keyword evidence="4" id="KW-1134">Transmembrane beta strand</keyword>
<dbReference type="RefSeq" id="WP_062761614.1">
    <property type="nucleotide sequence ID" value="NZ_CP121013.1"/>
</dbReference>
<keyword evidence="7" id="KW-0406">Ion transport</keyword>
<gene>
    <name evidence="13" type="ORF">AUP44_20590</name>
</gene>
<keyword evidence="6 11" id="KW-0732">Signal</keyword>
<evidence type="ECO:0000259" key="12">
    <source>
        <dbReference type="Pfam" id="PF13609"/>
    </source>
</evidence>